<geneLocation type="plasmid" evidence="4">
    <name>p9.4_2</name>
</geneLocation>
<evidence type="ECO:0000259" key="2">
    <source>
        <dbReference type="Pfam" id="PF08401"/>
    </source>
</evidence>
<keyword evidence="4" id="KW-0614">Plasmid</keyword>
<dbReference type="EMBL" id="MG228260">
    <property type="protein sequence ID" value="AWH59727.1"/>
    <property type="molecule type" value="Genomic_DNA"/>
</dbReference>
<feature type="compositionally biased region" description="Polar residues" evidence="1">
    <location>
        <begin position="1"/>
        <end position="12"/>
    </location>
</feature>
<dbReference type="Pfam" id="PF18818">
    <property type="entry name" value="MPTase-PolyVal"/>
    <property type="match status" value="1"/>
</dbReference>
<name>A0A2S1PMQ3_EDWTA</name>
<proteinExistence type="predicted"/>
<feature type="domain" description="Polyvalent protein metallopeptidase" evidence="3">
    <location>
        <begin position="165"/>
        <end position="287"/>
    </location>
</feature>
<feature type="domain" description="N-terminal" evidence="2">
    <location>
        <begin position="26"/>
        <end position="140"/>
    </location>
</feature>
<reference evidence="4" key="1">
    <citation type="journal article" date="2017" name="J. Clin. Microbiol.">
        <title>Comparative phenotypic and genotypic analysis of Edwardsiella spp. isolates from different hosts and geographic origins, with an emphasis on isolates formerly classified as E. tarda and an evaluation of diagnostic methods.</title>
        <authorList>
            <person name="Reichley S.R."/>
            <person name="Ware C."/>
            <person name="Steadman J."/>
            <person name="Gaunt P.S."/>
            <person name="Garcia J.C."/>
            <person name="LaFrentz B.R."/>
            <person name="Thachil A."/>
            <person name="Waldbieser G.C."/>
            <person name="Stine C.B."/>
            <person name="Bujan N."/>
            <person name="Arias C.R."/>
            <person name="Loch T."/>
            <person name="Welch T.J."/>
            <person name="Cipriano R.C."/>
            <person name="Greenway T.E."/>
            <person name="Khoo L.H."/>
            <person name="Wise D.J."/>
            <person name="Lawrence M.L."/>
            <person name="Griffin M.J."/>
        </authorList>
    </citation>
    <scope>NUCLEOTIDE SEQUENCE</scope>
    <source>
        <strain evidence="4">9.4</strain>
        <plasmid evidence="4">p9.4_2</plasmid>
    </source>
</reference>
<dbReference type="PIRSF" id="PIRSF037112">
    <property type="entry name" value="Antirestriction_ArdC"/>
    <property type="match status" value="1"/>
</dbReference>
<evidence type="ECO:0000259" key="3">
    <source>
        <dbReference type="Pfam" id="PF18818"/>
    </source>
</evidence>
<feature type="compositionally biased region" description="Basic and acidic residues" evidence="1">
    <location>
        <begin position="13"/>
        <end position="25"/>
    </location>
</feature>
<protein>
    <submittedName>
        <fullName evidence="4">DNA primase</fullName>
    </submittedName>
</protein>
<dbReference type="Pfam" id="PF08401">
    <property type="entry name" value="ArdcN"/>
    <property type="match status" value="1"/>
</dbReference>
<organism evidence="4">
    <name type="scientific">Edwardsiella tarda</name>
    <dbReference type="NCBI Taxonomy" id="636"/>
    <lineage>
        <taxon>Bacteria</taxon>
        <taxon>Pseudomonadati</taxon>
        <taxon>Pseudomonadota</taxon>
        <taxon>Gammaproteobacteria</taxon>
        <taxon>Enterobacterales</taxon>
        <taxon>Hafniaceae</taxon>
        <taxon>Edwardsiella</taxon>
    </lineage>
</organism>
<dbReference type="GO" id="GO:0003697">
    <property type="term" value="F:single-stranded DNA binding"/>
    <property type="evidence" value="ECO:0007669"/>
    <property type="project" value="InterPro"/>
</dbReference>
<feature type="region of interest" description="Disordered" evidence="1">
    <location>
        <begin position="1"/>
        <end position="25"/>
    </location>
</feature>
<dbReference type="InterPro" id="IPR017113">
    <property type="entry name" value="Antirestriction_ArdC"/>
</dbReference>
<sequence>MNTQNVNTATSESTERCQEKRNSEKKDLYQRVTDNIIAALEKGVKPWVCPWDRRGVSGLPINFTTGSQYRGMNIMLLWGSALKNGYTDTRWLTYKQAQAMGGQVRKGEHGTTAFFYSMVERENQDGELENFPVLKSFTVFNIEQVDGLTIAPQETPKENFEPFDDVELFFKATRASIREYGAAAYFCPSTDEIVLPSRHRFNDAANFYATGLHELIHWTGGKARLNREMTGGFGSKDYAYEELIAELGAAFLMADLGVSGEVQHESYIAAWLAALKNDKRFIFKAASAASKAHQYLRDITQ</sequence>
<dbReference type="InterPro" id="IPR013610">
    <property type="entry name" value="ArdC_N"/>
</dbReference>
<evidence type="ECO:0000313" key="4">
    <source>
        <dbReference type="EMBL" id="AWH59727.1"/>
    </source>
</evidence>
<dbReference type="AlphaFoldDB" id="A0A2S1PMQ3"/>
<evidence type="ECO:0000256" key="1">
    <source>
        <dbReference type="SAM" id="MobiDB-lite"/>
    </source>
</evidence>
<dbReference type="InterPro" id="IPR041459">
    <property type="entry name" value="MPTase-PolyVal"/>
</dbReference>
<accession>A0A2S1PMQ3</accession>